<proteinExistence type="predicted"/>
<evidence type="ECO:0000256" key="1">
    <source>
        <dbReference type="SAM" id="MobiDB-lite"/>
    </source>
</evidence>
<dbReference type="EMBL" id="HE575322">
    <property type="protein sequence ID" value="CCC92616.1"/>
    <property type="molecule type" value="Genomic_DNA"/>
</dbReference>
<sequence>MRSRRIKRGCTIMREYCHRSAPLKNTPEFRAIGLVHKIFVQRGYGFALMIPPPVSLLQSRNRCDANEESDSTEGLGDKKHPVSLSEECVSVWFPFSPCEAKHEGVGDDRAMPLGGCRVSPGNYVKFTAVGYYNQDAADYIWRAREVAPCDPREELRVALERVRNSRWDEITLEDVQKAKCRAVGRCSAPPGNLLGRIKHGKMREASDSSSPNGGDTFGQYIVRESDLRRPLSWMRDEMQKH</sequence>
<dbReference type="VEuPathDB" id="TriTrypDB:TcIL3000_9_90"/>
<evidence type="ECO:0000313" key="2">
    <source>
        <dbReference type="EMBL" id="CCC92616.1"/>
    </source>
</evidence>
<gene>
    <name evidence="2" type="ORF">TCIL3000_9_90</name>
</gene>
<feature type="region of interest" description="Disordered" evidence="1">
    <location>
        <begin position="61"/>
        <end position="80"/>
    </location>
</feature>
<reference evidence="2" key="1">
    <citation type="journal article" date="2012" name="Proc. Natl. Acad. Sci. U.S.A.">
        <title>Antigenic diversity is generated by distinct evolutionary mechanisms in African trypanosome species.</title>
        <authorList>
            <person name="Jackson A.P."/>
            <person name="Berry A."/>
            <person name="Aslett M."/>
            <person name="Allison H.C."/>
            <person name="Burton P."/>
            <person name="Vavrova-Anderson J."/>
            <person name="Brown R."/>
            <person name="Browne H."/>
            <person name="Corton N."/>
            <person name="Hauser H."/>
            <person name="Gamble J."/>
            <person name="Gilderthorp R."/>
            <person name="Marcello L."/>
            <person name="McQuillan J."/>
            <person name="Otto T.D."/>
            <person name="Quail M.A."/>
            <person name="Sanders M.J."/>
            <person name="van Tonder A."/>
            <person name="Ginger M.L."/>
            <person name="Field M.C."/>
            <person name="Barry J.D."/>
            <person name="Hertz-Fowler C."/>
            <person name="Berriman M."/>
        </authorList>
    </citation>
    <scope>NUCLEOTIDE SEQUENCE</scope>
    <source>
        <strain evidence="2">IL3000</strain>
    </source>
</reference>
<organism evidence="2">
    <name type="scientific">Trypanosoma congolense (strain IL3000)</name>
    <dbReference type="NCBI Taxonomy" id="1068625"/>
    <lineage>
        <taxon>Eukaryota</taxon>
        <taxon>Discoba</taxon>
        <taxon>Euglenozoa</taxon>
        <taxon>Kinetoplastea</taxon>
        <taxon>Metakinetoplastina</taxon>
        <taxon>Trypanosomatida</taxon>
        <taxon>Trypanosomatidae</taxon>
        <taxon>Trypanosoma</taxon>
        <taxon>Nannomonas</taxon>
    </lineage>
</organism>
<name>G0UTA2_TRYCI</name>
<dbReference type="AlphaFoldDB" id="G0UTA2"/>
<accession>G0UTA2</accession>
<protein>
    <submittedName>
        <fullName evidence="2">Uncharacterized protein</fullName>
    </submittedName>
</protein>